<feature type="non-terminal residue" evidence="3">
    <location>
        <position position="295"/>
    </location>
</feature>
<dbReference type="PANTHER" id="PTHR48200:SF1">
    <property type="entry name" value="AMINOTRANSFERASE-LIKE PLANT MOBILE DOMAIN-CONTAINING PROTEIN"/>
    <property type="match status" value="1"/>
</dbReference>
<accession>A0A7J8XHF2</accession>
<gene>
    <name evidence="3" type="ORF">Goari_014303</name>
</gene>
<feature type="domain" description="DUF7745" evidence="2">
    <location>
        <begin position="74"/>
        <end position="152"/>
    </location>
</feature>
<reference evidence="3 4" key="1">
    <citation type="journal article" date="2019" name="Genome Biol. Evol.">
        <title>Insights into the evolution of the New World diploid cottons (Gossypium, subgenus Houzingenia) based on genome sequencing.</title>
        <authorList>
            <person name="Grover C.E."/>
            <person name="Arick M.A. 2nd"/>
            <person name="Thrash A."/>
            <person name="Conover J.L."/>
            <person name="Sanders W.S."/>
            <person name="Peterson D.G."/>
            <person name="Frelichowski J.E."/>
            <person name="Scheffler J.A."/>
            <person name="Scheffler B.E."/>
            <person name="Wendel J.F."/>
        </authorList>
    </citation>
    <scope>NUCLEOTIDE SEQUENCE [LARGE SCALE GENOMIC DNA]</scope>
    <source>
        <strain evidence="3">185</strain>
        <tissue evidence="3">Leaf</tissue>
    </source>
</reference>
<feature type="domain" description="DUF7745" evidence="2">
    <location>
        <begin position="3"/>
        <end position="57"/>
    </location>
</feature>
<evidence type="ECO:0000259" key="2">
    <source>
        <dbReference type="Pfam" id="PF24924"/>
    </source>
</evidence>
<keyword evidence="4" id="KW-1185">Reference proteome</keyword>
<keyword evidence="1" id="KW-0175">Coiled coil</keyword>
<comment type="caution">
    <text evidence="3">The sequence shown here is derived from an EMBL/GenBank/DDBJ whole genome shotgun (WGS) entry which is preliminary data.</text>
</comment>
<feature type="non-terminal residue" evidence="3">
    <location>
        <position position="1"/>
    </location>
</feature>
<dbReference type="InterPro" id="IPR056647">
    <property type="entry name" value="DUF7745"/>
</dbReference>
<evidence type="ECO:0000313" key="4">
    <source>
        <dbReference type="Proteomes" id="UP000593577"/>
    </source>
</evidence>
<organism evidence="3 4">
    <name type="scientific">Gossypium aridum</name>
    <name type="common">American cotton</name>
    <name type="synonym">Erioxylum aridum</name>
    <dbReference type="NCBI Taxonomy" id="34290"/>
    <lineage>
        <taxon>Eukaryota</taxon>
        <taxon>Viridiplantae</taxon>
        <taxon>Streptophyta</taxon>
        <taxon>Embryophyta</taxon>
        <taxon>Tracheophyta</taxon>
        <taxon>Spermatophyta</taxon>
        <taxon>Magnoliopsida</taxon>
        <taxon>eudicotyledons</taxon>
        <taxon>Gunneridae</taxon>
        <taxon>Pentapetalae</taxon>
        <taxon>rosids</taxon>
        <taxon>malvids</taxon>
        <taxon>Malvales</taxon>
        <taxon>Malvaceae</taxon>
        <taxon>Malvoideae</taxon>
        <taxon>Gossypium</taxon>
    </lineage>
</organism>
<dbReference type="AlphaFoldDB" id="A0A7J8XHF2"/>
<evidence type="ECO:0000313" key="3">
    <source>
        <dbReference type="EMBL" id="MBA0686715.1"/>
    </source>
</evidence>
<protein>
    <recommendedName>
        <fullName evidence="2">DUF7745 domain-containing protein</fullName>
    </recommendedName>
</protein>
<dbReference type="Proteomes" id="UP000593577">
    <property type="component" value="Unassembled WGS sequence"/>
</dbReference>
<evidence type="ECO:0000256" key="1">
    <source>
        <dbReference type="SAM" id="Coils"/>
    </source>
</evidence>
<dbReference type="EMBL" id="JABFAA010000007">
    <property type="protein sequence ID" value="MBA0686715.1"/>
    <property type="molecule type" value="Genomic_DNA"/>
</dbReference>
<sequence>DKHLFRALTQYWNPAYSCFTFGKVDLAPTVEECMTLLRCPKIQVDKAYSRLANVPTFLKKLMSITGMIEEWKRVDVFALSIYGLVIFPKALGHVDEEVSDLFDRLDKRVTPVLTILDETFRSLNTCRRAGAGRFIGCAQLLLAWFHSHFWKVKKVSYRVFSENYSPLKELVDTPRMKIFPVNPMTTPEYSWWWGKRINDNIPMSSQKDIQPIGEYLQVIPFELDTIKQDFKKRSSELGKKIEQLEKEKMRLGLDVDIHKLEVEKLRKEKNKAKEDLDSLKMDYKKLGLSIRTNGL</sequence>
<name>A0A7J8XHF2_GOSAI</name>
<feature type="coiled-coil region" evidence="1">
    <location>
        <begin position="227"/>
        <end position="282"/>
    </location>
</feature>
<proteinExistence type="predicted"/>
<dbReference type="Pfam" id="PF24924">
    <property type="entry name" value="DUF7745"/>
    <property type="match status" value="2"/>
</dbReference>
<dbReference type="PANTHER" id="PTHR48200">
    <property type="entry name" value="PROTEIN, PUTATIVE-RELATED"/>
    <property type="match status" value="1"/>
</dbReference>